<accession>A0A9P0QDN5</accession>
<keyword evidence="2" id="KW-1185">Reference proteome</keyword>
<evidence type="ECO:0000313" key="2">
    <source>
        <dbReference type="Proteomes" id="UP001152888"/>
    </source>
</evidence>
<comment type="caution">
    <text evidence="1">The sequence shown here is derived from an EMBL/GenBank/DDBJ whole genome shotgun (WGS) entry which is preliminary data.</text>
</comment>
<evidence type="ECO:0000313" key="1">
    <source>
        <dbReference type="EMBL" id="CAH2017997.1"/>
    </source>
</evidence>
<reference evidence="1" key="1">
    <citation type="submission" date="2022-03" db="EMBL/GenBank/DDBJ databases">
        <authorList>
            <person name="Sayadi A."/>
        </authorList>
    </citation>
    <scope>NUCLEOTIDE SEQUENCE</scope>
</reference>
<name>A0A9P0QDN5_ACAOB</name>
<dbReference type="Proteomes" id="UP001152888">
    <property type="component" value="Unassembled WGS sequence"/>
</dbReference>
<sequence>MPEKACRDPEAGHAHGQLREEEKVFRAQPVLPLPAPKRPLDTTRVTKRPIFWCYFRQVWFAFFILWDPLGEVNQ</sequence>
<dbReference type="EMBL" id="CAKOFQ010009563">
    <property type="protein sequence ID" value="CAH2017997.1"/>
    <property type="molecule type" value="Genomic_DNA"/>
</dbReference>
<organism evidence="1 2">
    <name type="scientific">Acanthoscelides obtectus</name>
    <name type="common">Bean weevil</name>
    <name type="synonym">Bruchus obtectus</name>
    <dbReference type="NCBI Taxonomy" id="200917"/>
    <lineage>
        <taxon>Eukaryota</taxon>
        <taxon>Metazoa</taxon>
        <taxon>Ecdysozoa</taxon>
        <taxon>Arthropoda</taxon>
        <taxon>Hexapoda</taxon>
        <taxon>Insecta</taxon>
        <taxon>Pterygota</taxon>
        <taxon>Neoptera</taxon>
        <taxon>Endopterygota</taxon>
        <taxon>Coleoptera</taxon>
        <taxon>Polyphaga</taxon>
        <taxon>Cucujiformia</taxon>
        <taxon>Chrysomeloidea</taxon>
        <taxon>Chrysomelidae</taxon>
        <taxon>Bruchinae</taxon>
        <taxon>Bruchini</taxon>
        <taxon>Acanthoscelides</taxon>
    </lineage>
</organism>
<protein>
    <submittedName>
        <fullName evidence="1">Uncharacterized protein</fullName>
    </submittedName>
</protein>
<dbReference type="AlphaFoldDB" id="A0A9P0QDN5"/>
<gene>
    <name evidence="1" type="ORF">ACAOBT_LOCUS36370</name>
</gene>
<proteinExistence type="predicted"/>